<organism evidence="13 14">
    <name type="scientific">Syntrophobacter fumaroxidans (strain DSM 10017 / MPOB)</name>
    <dbReference type="NCBI Taxonomy" id="335543"/>
    <lineage>
        <taxon>Bacteria</taxon>
        <taxon>Pseudomonadati</taxon>
        <taxon>Thermodesulfobacteriota</taxon>
        <taxon>Syntrophobacteria</taxon>
        <taxon>Syntrophobacterales</taxon>
        <taxon>Syntrophobacteraceae</taxon>
        <taxon>Syntrophobacter</taxon>
    </lineage>
</organism>
<dbReference type="SFLD" id="SFLDF00027">
    <property type="entry name" value="p-type_atpase"/>
    <property type="match status" value="1"/>
</dbReference>
<evidence type="ECO:0000313" key="13">
    <source>
        <dbReference type="EMBL" id="ABK16812.1"/>
    </source>
</evidence>
<evidence type="ECO:0000256" key="3">
    <source>
        <dbReference type="ARBA" id="ARBA00022553"/>
    </source>
</evidence>
<keyword evidence="7" id="KW-0460">Magnesium</keyword>
<feature type="domain" description="Cation-transporting P-type ATPase N-terminal" evidence="12">
    <location>
        <begin position="8"/>
        <end position="82"/>
    </location>
</feature>
<dbReference type="Gene3D" id="2.70.150.10">
    <property type="entry name" value="Calcium-transporting ATPase, cytoplasmic transduction domain A"/>
    <property type="match status" value="1"/>
</dbReference>
<dbReference type="GO" id="GO:0012505">
    <property type="term" value="C:endomembrane system"/>
    <property type="evidence" value="ECO:0007669"/>
    <property type="project" value="UniProtKB-SubCell"/>
</dbReference>
<dbReference type="PRINTS" id="PR00120">
    <property type="entry name" value="HATPASE"/>
</dbReference>
<dbReference type="InterPro" id="IPR008250">
    <property type="entry name" value="ATPase_P-typ_transduc_dom_A_sf"/>
</dbReference>
<dbReference type="InterPro" id="IPR006068">
    <property type="entry name" value="ATPase_P-typ_cation-transptr_C"/>
</dbReference>
<evidence type="ECO:0000259" key="12">
    <source>
        <dbReference type="SMART" id="SM00831"/>
    </source>
</evidence>
<dbReference type="InterPro" id="IPR044492">
    <property type="entry name" value="P_typ_ATPase_HD_dom"/>
</dbReference>
<evidence type="ECO:0000256" key="6">
    <source>
        <dbReference type="ARBA" id="ARBA00022840"/>
    </source>
</evidence>
<evidence type="ECO:0000256" key="10">
    <source>
        <dbReference type="ARBA" id="ARBA00023136"/>
    </source>
</evidence>
<dbReference type="Pfam" id="PF00689">
    <property type="entry name" value="Cation_ATPase_C"/>
    <property type="match status" value="1"/>
</dbReference>
<dbReference type="InterPro" id="IPR023214">
    <property type="entry name" value="HAD_sf"/>
</dbReference>
<dbReference type="SUPFAM" id="SSF81653">
    <property type="entry name" value="Calcium ATPase, transduction domain A"/>
    <property type="match status" value="1"/>
</dbReference>
<proteinExistence type="inferred from homology"/>
<dbReference type="InterPro" id="IPR050510">
    <property type="entry name" value="Cation_transp_ATPase_P-type"/>
</dbReference>
<dbReference type="AlphaFoldDB" id="A0LHB0"/>
<dbReference type="FunFam" id="3.40.50.1000:FF:000028">
    <property type="entry name" value="Calcium-transporting P-type ATPase, putative"/>
    <property type="match status" value="1"/>
</dbReference>
<dbReference type="STRING" id="335543.Sfum_1119"/>
<dbReference type="InterPro" id="IPR023298">
    <property type="entry name" value="ATPase_P-typ_TM_dom_sf"/>
</dbReference>
<dbReference type="Proteomes" id="UP000001784">
    <property type="component" value="Chromosome"/>
</dbReference>
<dbReference type="SFLD" id="SFLDS00003">
    <property type="entry name" value="Haloacid_Dehalogenase"/>
    <property type="match status" value="1"/>
</dbReference>
<dbReference type="GO" id="GO:0006883">
    <property type="term" value="P:intracellular sodium ion homeostasis"/>
    <property type="evidence" value="ECO:0007669"/>
    <property type="project" value="TreeGrafter"/>
</dbReference>
<evidence type="ECO:0000256" key="1">
    <source>
        <dbReference type="ARBA" id="ARBA00004127"/>
    </source>
</evidence>
<feature type="transmembrane region" description="Helical" evidence="11">
    <location>
        <begin position="249"/>
        <end position="269"/>
    </location>
</feature>
<evidence type="ECO:0000256" key="5">
    <source>
        <dbReference type="ARBA" id="ARBA00022741"/>
    </source>
</evidence>
<keyword evidence="8" id="KW-1278">Translocase</keyword>
<keyword evidence="14" id="KW-1185">Reference proteome</keyword>
<dbReference type="InterPro" id="IPR036412">
    <property type="entry name" value="HAD-like_sf"/>
</dbReference>
<keyword evidence="3" id="KW-0597">Phosphoprotein</keyword>
<keyword evidence="9 11" id="KW-1133">Transmembrane helix</keyword>
<dbReference type="PANTHER" id="PTHR43294">
    <property type="entry name" value="SODIUM/POTASSIUM-TRANSPORTING ATPASE SUBUNIT ALPHA"/>
    <property type="match status" value="1"/>
</dbReference>
<dbReference type="PRINTS" id="PR00119">
    <property type="entry name" value="CATATPASE"/>
</dbReference>
<dbReference type="GO" id="GO:0005524">
    <property type="term" value="F:ATP binding"/>
    <property type="evidence" value="ECO:0007669"/>
    <property type="project" value="UniProtKB-KW"/>
</dbReference>
<dbReference type="InterPro" id="IPR001757">
    <property type="entry name" value="P_typ_ATPase"/>
</dbReference>
<dbReference type="FunFam" id="2.70.150.10:FF:000160">
    <property type="entry name" value="Sarcoplasmic/endoplasmic reticulum calcium ATPase 1"/>
    <property type="match status" value="1"/>
</dbReference>
<dbReference type="InterPro" id="IPR059000">
    <property type="entry name" value="ATPase_P-type_domA"/>
</dbReference>
<name>A0LHB0_SYNFM</name>
<dbReference type="Pfam" id="PF00122">
    <property type="entry name" value="E1-E2_ATPase"/>
    <property type="match status" value="1"/>
</dbReference>
<dbReference type="Gene3D" id="3.40.1110.10">
    <property type="entry name" value="Calcium-transporting ATPase, cytoplasmic domain N"/>
    <property type="match status" value="1"/>
</dbReference>
<accession>A0LHB0</accession>
<evidence type="ECO:0000256" key="11">
    <source>
        <dbReference type="SAM" id="Phobius"/>
    </source>
</evidence>
<evidence type="ECO:0000256" key="8">
    <source>
        <dbReference type="ARBA" id="ARBA00022967"/>
    </source>
</evidence>
<dbReference type="CDD" id="cd02080">
    <property type="entry name" value="P-type_ATPase_cation"/>
    <property type="match status" value="1"/>
</dbReference>
<feature type="transmembrane region" description="Helical" evidence="11">
    <location>
        <begin position="702"/>
        <end position="727"/>
    </location>
</feature>
<evidence type="ECO:0000256" key="2">
    <source>
        <dbReference type="ARBA" id="ARBA00005675"/>
    </source>
</evidence>
<dbReference type="RefSeq" id="WP_011697983.1">
    <property type="nucleotide sequence ID" value="NC_008554.1"/>
</dbReference>
<dbReference type="Pfam" id="PF13246">
    <property type="entry name" value="Cation_ATPase"/>
    <property type="match status" value="1"/>
</dbReference>
<dbReference type="GO" id="GO:0030007">
    <property type="term" value="P:intracellular potassium ion homeostasis"/>
    <property type="evidence" value="ECO:0007669"/>
    <property type="project" value="TreeGrafter"/>
</dbReference>
<evidence type="ECO:0000313" key="14">
    <source>
        <dbReference type="Proteomes" id="UP000001784"/>
    </source>
</evidence>
<dbReference type="InterPro" id="IPR004014">
    <property type="entry name" value="ATPase_P-typ_cation-transptr_N"/>
</dbReference>
<dbReference type="GO" id="GO:0036376">
    <property type="term" value="P:sodium ion export across plasma membrane"/>
    <property type="evidence" value="ECO:0007669"/>
    <property type="project" value="TreeGrafter"/>
</dbReference>
<dbReference type="PROSITE" id="PS00154">
    <property type="entry name" value="ATPASE_E1_E2"/>
    <property type="match status" value="1"/>
</dbReference>
<dbReference type="SUPFAM" id="SSF56784">
    <property type="entry name" value="HAD-like"/>
    <property type="match status" value="1"/>
</dbReference>
<feature type="transmembrane region" description="Helical" evidence="11">
    <location>
        <begin position="774"/>
        <end position="794"/>
    </location>
</feature>
<dbReference type="GO" id="GO:0005886">
    <property type="term" value="C:plasma membrane"/>
    <property type="evidence" value="ECO:0007669"/>
    <property type="project" value="TreeGrafter"/>
</dbReference>
<dbReference type="InParanoid" id="A0LHB0"/>
<gene>
    <name evidence="13" type="ordered locus">Sfum_1119</name>
</gene>
<dbReference type="OrthoDB" id="9763278at2"/>
<dbReference type="Gene3D" id="1.20.1110.10">
    <property type="entry name" value="Calcium-transporting ATPase, transmembrane domain"/>
    <property type="match status" value="1"/>
</dbReference>
<keyword evidence="4 11" id="KW-0812">Transmembrane</keyword>
<feature type="transmembrane region" description="Helical" evidence="11">
    <location>
        <begin position="836"/>
        <end position="857"/>
    </location>
</feature>
<protein>
    <submittedName>
        <fullName evidence="13">ATPase, P-type (Transporting), HAD superfamily, subfamily IC</fullName>
    </submittedName>
</protein>
<sequence length="915" mass="97832">MERLMAKHWHHMPGGEASELLQTNPERGLEEFEAKRRQEHFGPNVITGKGGKGPLMRFLLQLHQPLIYILIAAGAVTAAFREWVDSGVIFGVVLVNASIGFLQESKALAAIAALAQTMVAEVTVLRGGSRRRISSAEVVPGDLILLQSGDKVPADMRLIELKDLQIDESTLTGESVPVKKKRGVLDRDTVLADRRNMVYASTLVTYGQGTGVVVATGNATEVGRISELISAAPELQTPLTKKIAHFSHILLYAILALAAATVLIGVLRGQPALEMFMAAVALAVGAIPEGLPAALSITLAIGVARMARRRAVIRRLPAVETLGSTTVICTDKTGTLTENQMTVQEIFAGDETFEVSGAGYDPSGTVLKQGEPITHGGTPVLFECLRAGLLCNDSILVQKEGRWGVQGDPTEGALIVVAAKVGLSADEEAARLPRLDVIPFESERQYMATLHDAGQAETPIAYVKGAAEIILERCTESLDATGAAQPVDRERVMAEVGRMASNGLRVLAFAKKDISPESAPFDHEDVAGGLRFLGLQGMIDPPRAEAIEAVKACHTAGIRIKMITGDHAITASAIAEKIGLIDAGDSAPAGKAAITGKTLAKMPDAELIEAAEETPVFARVDPEQKLSLVEALQARGHIVAMTGDGVNDAPALKRANIGIAMGITGTEVAKEAADMILTDDNFATIEAAVEEGRGVFDNLTKFIVWTLPTNLGEGLVILLAIFAGATLPILPVQILWINMVTAVLLGLTLAFEPKEPGIMLRPPRDPKTPILTRYLLWRIILVGGMLTAAGFGLFEWELHRGASEAQARTVAVNVFVVAEIFYLLNCRSLTKSMFQLGLFSNPWLFVGVSLMVLLQLLYTYLPAMNWMFHGAPIPLDAWGYILATGLAVYLVIGFEKWVRQRTSGGGKEQAVGKAP</sequence>
<feature type="transmembrane region" description="Helical" evidence="11">
    <location>
        <begin position="806"/>
        <end position="824"/>
    </location>
</feature>
<dbReference type="Gene3D" id="3.40.50.1000">
    <property type="entry name" value="HAD superfamily/HAD-like"/>
    <property type="match status" value="1"/>
</dbReference>
<dbReference type="eggNOG" id="COG0474">
    <property type="taxonomic scope" value="Bacteria"/>
</dbReference>
<dbReference type="GO" id="GO:1902600">
    <property type="term" value="P:proton transmembrane transport"/>
    <property type="evidence" value="ECO:0007669"/>
    <property type="project" value="TreeGrafter"/>
</dbReference>
<feature type="transmembrane region" description="Helical" evidence="11">
    <location>
        <begin position="877"/>
        <end position="894"/>
    </location>
</feature>
<dbReference type="SUPFAM" id="SSF81660">
    <property type="entry name" value="Metal cation-transporting ATPase, ATP-binding domain N"/>
    <property type="match status" value="1"/>
</dbReference>
<dbReference type="NCBIfam" id="TIGR01494">
    <property type="entry name" value="ATPase_P-type"/>
    <property type="match status" value="2"/>
</dbReference>
<evidence type="ECO:0000256" key="7">
    <source>
        <dbReference type="ARBA" id="ARBA00022842"/>
    </source>
</evidence>
<dbReference type="SFLD" id="SFLDG00002">
    <property type="entry name" value="C1.7:_P-type_atpase_like"/>
    <property type="match status" value="1"/>
</dbReference>
<dbReference type="Pfam" id="PF00690">
    <property type="entry name" value="Cation_ATPase_N"/>
    <property type="match status" value="1"/>
</dbReference>
<evidence type="ECO:0000256" key="9">
    <source>
        <dbReference type="ARBA" id="ARBA00022989"/>
    </source>
</evidence>
<dbReference type="FunCoup" id="A0LHB0">
    <property type="interactions" value="236"/>
</dbReference>
<dbReference type="PANTHER" id="PTHR43294:SF20">
    <property type="entry name" value="P-TYPE ATPASE"/>
    <property type="match status" value="1"/>
</dbReference>
<dbReference type="GO" id="GO:1990573">
    <property type="term" value="P:potassium ion import across plasma membrane"/>
    <property type="evidence" value="ECO:0007669"/>
    <property type="project" value="TreeGrafter"/>
</dbReference>
<dbReference type="InterPro" id="IPR018303">
    <property type="entry name" value="ATPase_P-typ_P_site"/>
</dbReference>
<dbReference type="EMBL" id="CP000478">
    <property type="protein sequence ID" value="ABK16812.1"/>
    <property type="molecule type" value="Genomic_DNA"/>
</dbReference>
<comment type="subcellular location">
    <subcellularLocation>
        <location evidence="1">Endomembrane system</location>
        <topology evidence="1">Multi-pass membrane protein</topology>
    </subcellularLocation>
</comment>
<dbReference type="Pfam" id="PF08282">
    <property type="entry name" value="Hydrolase_3"/>
    <property type="match status" value="1"/>
</dbReference>
<dbReference type="KEGG" id="sfu:Sfum_1119"/>
<reference evidence="13 14" key="1">
    <citation type="submission" date="2006-10" db="EMBL/GenBank/DDBJ databases">
        <title>Complete sequence of Syntrophobacter fumaroxidans MPOB.</title>
        <authorList>
            <consortium name="US DOE Joint Genome Institute"/>
            <person name="Copeland A."/>
            <person name="Lucas S."/>
            <person name="Lapidus A."/>
            <person name="Barry K."/>
            <person name="Detter J.C."/>
            <person name="Glavina del Rio T."/>
            <person name="Hammon N."/>
            <person name="Israni S."/>
            <person name="Pitluck S."/>
            <person name="Goltsman E.G."/>
            <person name="Martinez M."/>
            <person name="Schmutz J."/>
            <person name="Larimer F."/>
            <person name="Land M."/>
            <person name="Hauser L."/>
            <person name="Kyrpides N."/>
            <person name="Kim E."/>
            <person name="Boone D.R."/>
            <person name="Brockman F."/>
            <person name="Culley D."/>
            <person name="Ferry J."/>
            <person name="Gunsalus R."/>
            <person name="McInerney M.J."/>
            <person name="Morrison M."/>
            <person name="Plugge C."/>
            <person name="Rohlin L."/>
            <person name="Scholten J."/>
            <person name="Sieber J."/>
            <person name="Stams A.J.M."/>
            <person name="Worm P."/>
            <person name="Henstra A.M."/>
            <person name="Richardson P."/>
        </authorList>
    </citation>
    <scope>NUCLEOTIDE SEQUENCE [LARGE SCALE GENOMIC DNA]</scope>
    <source>
        <strain evidence="14">DSM 10017 / MPOB</strain>
    </source>
</reference>
<dbReference type="SMART" id="SM00831">
    <property type="entry name" value="Cation_ATPase_N"/>
    <property type="match status" value="1"/>
</dbReference>
<keyword evidence="6" id="KW-0067">ATP-binding</keyword>
<feature type="transmembrane region" description="Helical" evidence="11">
    <location>
        <begin position="733"/>
        <end position="753"/>
    </location>
</feature>
<dbReference type="SUPFAM" id="SSF81665">
    <property type="entry name" value="Calcium ATPase, transmembrane domain M"/>
    <property type="match status" value="1"/>
</dbReference>
<dbReference type="GO" id="GO:0005391">
    <property type="term" value="F:P-type sodium:potassium-exchanging transporter activity"/>
    <property type="evidence" value="ECO:0007669"/>
    <property type="project" value="TreeGrafter"/>
</dbReference>
<dbReference type="GO" id="GO:0016887">
    <property type="term" value="F:ATP hydrolysis activity"/>
    <property type="evidence" value="ECO:0007669"/>
    <property type="project" value="InterPro"/>
</dbReference>
<dbReference type="HOGENOM" id="CLU_002360_3_3_7"/>
<feature type="transmembrane region" description="Helical" evidence="11">
    <location>
        <begin position="275"/>
        <end position="304"/>
    </location>
</feature>
<comment type="similarity">
    <text evidence="2">Belongs to the cation transport ATPase (P-type) (TC 3.A.3) family. Type IIA subfamily.</text>
</comment>
<feature type="transmembrane region" description="Helical" evidence="11">
    <location>
        <begin position="66"/>
        <end position="95"/>
    </location>
</feature>
<dbReference type="InterPro" id="IPR023299">
    <property type="entry name" value="ATPase_P-typ_cyto_dom_N"/>
</dbReference>
<evidence type="ECO:0000256" key="4">
    <source>
        <dbReference type="ARBA" id="ARBA00022692"/>
    </source>
</evidence>
<keyword evidence="5" id="KW-0547">Nucleotide-binding</keyword>
<keyword evidence="10 11" id="KW-0472">Membrane</keyword>